<dbReference type="InterPro" id="IPR036388">
    <property type="entry name" value="WH-like_DNA-bd_sf"/>
</dbReference>
<gene>
    <name evidence="6" type="primary">birA</name>
    <name evidence="8" type="ORF">TBH_C2658</name>
</gene>
<feature type="binding site" evidence="6">
    <location>
        <position position="119"/>
    </location>
    <ligand>
        <name>biotin</name>
        <dbReference type="ChEBI" id="CHEBI:57586"/>
    </ligand>
</feature>
<dbReference type="Proteomes" id="UP000031631">
    <property type="component" value="Chromosome"/>
</dbReference>
<dbReference type="SUPFAM" id="SSF50037">
    <property type="entry name" value="C-terminal domain of transcriptional repressors"/>
    <property type="match status" value="1"/>
</dbReference>
<keyword evidence="3 6" id="KW-0067">ATP-binding</keyword>
<dbReference type="InterPro" id="IPR030855">
    <property type="entry name" value="Bifunct_BirA"/>
</dbReference>
<evidence type="ECO:0000256" key="4">
    <source>
        <dbReference type="ARBA" id="ARBA00023267"/>
    </source>
</evidence>
<feature type="binding site" evidence="6">
    <location>
        <position position="190"/>
    </location>
    <ligand>
        <name>biotin</name>
        <dbReference type="ChEBI" id="CHEBI:57586"/>
    </ligand>
</feature>
<dbReference type="Pfam" id="PF02237">
    <property type="entry name" value="BPL_C"/>
    <property type="match status" value="1"/>
</dbReference>
<dbReference type="GO" id="GO:0005737">
    <property type="term" value="C:cytoplasm"/>
    <property type="evidence" value="ECO:0007669"/>
    <property type="project" value="TreeGrafter"/>
</dbReference>
<dbReference type="HAMAP" id="MF_00978">
    <property type="entry name" value="Bifunct_BirA"/>
    <property type="match status" value="1"/>
</dbReference>
<keyword evidence="6" id="KW-0805">Transcription regulation</keyword>
<keyword evidence="1 6" id="KW-0436">Ligase</keyword>
<comment type="function">
    <text evidence="6">Acts both as a biotin--[acetyl-CoA-carboxylase] ligase and a biotin-operon repressor. In the presence of ATP, BirA activates biotin to form the BirA-biotinyl-5'-adenylate (BirA-bio-5'-AMP or holoBirA) complex. HoloBirA can either transfer the biotinyl moiety to the biotin carboxyl carrier protein (BCCP) subunit of acetyl-CoA carboxylase, or bind to the biotin operator site and inhibit transcription of the operon.</text>
</comment>
<feature type="binding site" evidence="6">
    <location>
        <begin position="123"/>
        <end position="125"/>
    </location>
    <ligand>
        <name>biotin</name>
        <dbReference type="ChEBI" id="CHEBI:57586"/>
    </ligand>
</feature>
<protein>
    <recommendedName>
        <fullName evidence="6">Bifunctional ligase/repressor BirA</fullName>
    </recommendedName>
    <alternativeName>
        <fullName evidence="6">Biotin operon repressor</fullName>
    </alternativeName>
    <alternativeName>
        <fullName evidence="6">Biotin--[acetyl-CoA-carboxylase] ligase</fullName>
        <ecNumber evidence="6">6.3.4.15</ecNumber>
    </alternativeName>
    <alternativeName>
        <fullName evidence="6">Biotin--protein ligase</fullName>
    </alternativeName>
    <alternativeName>
        <fullName evidence="6">Biotin-[acetyl-CoA carboxylase] synthetase</fullName>
    </alternativeName>
</protein>
<evidence type="ECO:0000313" key="9">
    <source>
        <dbReference type="Proteomes" id="UP000031631"/>
    </source>
</evidence>
<proteinExistence type="inferred from homology"/>
<dbReference type="InterPro" id="IPR003142">
    <property type="entry name" value="BPL_C"/>
</dbReference>
<dbReference type="Gene3D" id="1.10.10.10">
    <property type="entry name" value="Winged helix-like DNA-binding domain superfamily/Winged helix DNA-binding domain"/>
    <property type="match status" value="1"/>
</dbReference>
<dbReference type="GO" id="GO:0005524">
    <property type="term" value="F:ATP binding"/>
    <property type="evidence" value="ECO:0007669"/>
    <property type="project" value="UniProtKB-UniRule"/>
</dbReference>
<dbReference type="KEGG" id="tbn:TBH_C2658"/>
<dbReference type="Gene3D" id="3.30.930.10">
    <property type="entry name" value="Bira Bifunctional Protein, Domain 2"/>
    <property type="match status" value="1"/>
</dbReference>
<comment type="similarity">
    <text evidence="6">Belongs to the biotin--protein ligase family.</text>
</comment>
<feature type="DNA-binding region" description="H-T-H motif" evidence="6">
    <location>
        <begin position="21"/>
        <end position="40"/>
    </location>
</feature>
<organism evidence="8 9">
    <name type="scientific">Thiolapillus brandeum</name>
    <dbReference type="NCBI Taxonomy" id="1076588"/>
    <lineage>
        <taxon>Bacteria</taxon>
        <taxon>Pseudomonadati</taxon>
        <taxon>Pseudomonadota</taxon>
        <taxon>Gammaproteobacteria</taxon>
        <taxon>Chromatiales</taxon>
        <taxon>Sedimenticolaceae</taxon>
        <taxon>Thiolapillus</taxon>
    </lineage>
</organism>
<dbReference type="InterPro" id="IPR008988">
    <property type="entry name" value="Transcriptional_repressor_C"/>
</dbReference>
<evidence type="ECO:0000313" key="8">
    <source>
        <dbReference type="EMBL" id="BAO45564.1"/>
    </source>
</evidence>
<feature type="binding site" evidence="6">
    <location>
        <begin position="95"/>
        <end position="97"/>
    </location>
    <ligand>
        <name>biotin</name>
        <dbReference type="ChEBI" id="CHEBI:57586"/>
    </ligand>
</feature>
<comment type="catalytic activity">
    <reaction evidence="5 6">
        <text>biotin + L-lysyl-[protein] + ATP = N(6)-biotinyl-L-lysyl-[protein] + AMP + diphosphate + H(+)</text>
        <dbReference type="Rhea" id="RHEA:11756"/>
        <dbReference type="Rhea" id="RHEA-COMP:9752"/>
        <dbReference type="Rhea" id="RHEA-COMP:10505"/>
        <dbReference type="ChEBI" id="CHEBI:15378"/>
        <dbReference type="ChEBI" id="CHEBI:29969"/>
        <dbReference type="ChEBI" id="CHEBI:30616"/>
        <dbReference type="ChEBI" id="CHEBI:33019"/>
        <dbReference type="ChEBI" id="CHEBI:57586"/>
        <dbReference type="ChEBI" id="CHEBI:83144"/>
        <dbReference type="ChEBI" id="CHEBI:456215"/>
        <dbReference type="EC" id="6.3.4.15"/>
    </reaction>
</comment>
<evidence type="ECO:0000256" key="3">
    <source>
        <dbReference type="ARBA" id="ARBA00022840"/>
    </source>
</evidence>
<dbReference type="InterPro" id="IPR045864">
    <property type="entry name" value="aa-tRNA-synth_II/BPL/LPL"/>
</dbReference>
<accession>A0A7U6JII2</accession>
<dbReference type="InterPro" id="IPR004408">
    <property type="entry name" value="Biotin_CoA_COase_ligase"/>
</dbReference>
<evidence type="ECO:0000256" key="5">
    <source>
        <dbReference type="ARBA" id="ARBA00047846"/>
    </source>
</evidence>
<dbReference type="InterPro" id="IPR004143">
    <property type="entry name" value="BPL_LPL_catalytic"/>
</dbReference>
<dbReference type="SUPFAM" id="SSF55681">
    <property type="entry name" value="Class II aaRS and biotin synthetases"/>
    <property type="match status" value="1"/>
</dbReference>
<evidence type="ECO:0000256" key="1">
    <source>
        <dbReference type="ARBA" id="ARBA00022598"/>
    </source>
</evidence>
<dbReference type="GO" id="GO:0004077">
    <property type="term" value="F:biotin--[biotin carboxyl-carrier protein] ligase activity"/>
    <property type="evidence" value="ECO:0007669"/>
    <property type="project" value="UniProtKB-UniRule"/>
</dbReference>
<dbReference type="NCBIfam" id="TIGR00121">
    <property type="entry name" value="birA_ligase"/>
    <property type="match status" value="1"/>
</dbReference>
<reference evidence="8 9" key="1">
    <citation type="journal article" date="2014" name="PLoS ONE">
        <title>Physiological and genomic features of a novel sulfur-oxidizing gammaproteobacterium belonging to a previously uncultivated symbiotic lineage isolated from a hydrothermal vent.</title>
        <authorList>
            <person name="Nunoura T."/>
            <person name="Takaki Y."/>
            <person name="Kazama H."/>
            <person name="Kakuta J."/>
            <person name="Shimamura S."/>
            <person name="Makita H."/>
            <person name="Hirai M."/>
            <person name="Miyazaki M."/>
            <person name="Takai K."/>
        </authorList>
    </citation>
    <scope>NUCLEOTIDE SEQUENCE [LARGE SCALE GENOMIC DNA]</scope>
    <source>
        <strain evidence="8 9">Hiromi1</strain>
    </source>
</reference>
<name>A0A7U6JII2_9GAMM</name>
<sequence length="331" mass="36108">MTLDDLYPLLRLLAQGEFRSGEVLAKELGITRAGIWKQIQLLNAVPGIAIESVHGKGYKLESGLQVLDACRIHNRVPESIRSRLGGLKILVETDSTNDWLRDHTSADLHTGQACIAEYQRAARGRRGRQWVCVFGSNIYLSLAWRFDLPMADLAGLSLAAGVNVARVLTAHGLQAHGLKWPNDIYLKGRKLGGILVEASGEMAGPSLAIIGVGINVKLSGDSTQGIDQPWTDMANHLETLPDRNQLCGDLLAGLMDTCLTYQKQGLSPFLEDWKGYDIYLGQPVTLHMGNQVARGIYCGLDERGGLVLEQSDGCRSWYAGEVSLRGGETDE</sequence>
<keyword evidence="6" id="KW-0238">DNA-binding</keyword>
<dbReference type="Gene3D" id="2.30.30.100">
    <property type="match status" value="1"/>
</dbReference>
<evidence type="ECO:0000256" key="2">
    <source>
        <dbReference type="ARBA" id="ARBA00022741"/>
    </source>
</evidence>
<dbReference type="CDD" id="cd16442">
    <property type="entry name" value="BPL"/>
    <property type="match status" value="1"/>
</dbReference>
<keyword evidence="4 6" id="KW-0092">Biotin</keyword>
<dbReference type="PANTHER" id="PTHR12835:SF5">
    <property type="entry name" value="BIOTIN--PROTEIN LIGASE"/>
    <property type="match status" value="1"/>
</dbReference>
<keyword evidence="6" id="KW-0678">Repressor</keyword>
<dbReference type="InterPro" id="IPR013196">
    <property type="entry name" value="HTH_11"/>
</dbReference>
<dbReference type="NCBIfam" id="NF008847">
    <property type="entry name" value="PRK11886.1-2"/>
    <property type="match status" value="1"/>
</dbReference>
<dbReference type="PANTHER" id="PTHR12835">
    <property type="entry name" value="BIOTIN PROTEIN LIGASE"/>
    <property type="match status" value="1"/>
</dbReference>
<dbReference type="PROSITE" id="PS51733">
    <property type="entry name" value="BPL_LPL_CATALYTIC"/>
    <property type="match status" value="1"/>
</dbReference>
<dbReference type="AlphaFoldDB" id="A0A7U6JII2"/>
<keyword evidence="2 6" id="KW-0547">Nucleotide-binding</keyword>
<dbReference type="InterPro" id="IPR036390">
    <property type="entry name" value="WH_DNA-bd_sf"/>
</dbReference>
<evidence type="ECO:0000256" key="6">
    <source>
        <dbReference type="HAMAP-Rule" id="MF_00978"/>
    </source>
</evidence>
<dbReference type="GO" id="GO:0006355">
    <property type="term" value="P:regulation of DNA-templated transcription"/>
    <property type="evidence" value="ECO:0007669"/>
    <property type="project" value="UniProtKB-UniRule"/>
</dbReference>
<keyword evidence="9" id="KW-1185">Reference proteome</keyword>
<dbReference type="Pfam" id="PF03099">
    <property type="entry name" value="BPL_LplA_LipB"/>
    <property type="match status" value="1"/>
</dbReference>
<dbReference type="GO" id="GO:0003677">
    <property type="term" value="F:DNA binding"/>
    <property type="evidence" value="ECO:0007669"/>
    <property type="project" value="UniProtKB-UniRule"/>
</dbReference>
<evidence type="ECO:0000259" key="7">
    <source>
        <dbReference type="PROSITE" id="PS51733"/>
    </source>
</evidence>
<dbReference type="Pfam" id="PF08279">
    <property type="entry name" value="HTH_11"/>
    <property type="match status" value="1"/>
</dbReference>
<dbReference type="EC" id="6.3.4.15" evidence="6"/>
<feature type="domain" description="BPL/LPL catalytic" evidence="7">
    <location>
        <begin position="82"/>
        <end position="262"/>
    </location>
</feature>
<dbReference type="SUPFAM" id="SSF46785">
    <property type="entry name" value="Winged helix' DNA-binding domain"/>
    <property type="match status" value="1"/>
</dbReference>
<dbReference type="EMBL" id="AP012273">
    <property type="protein sequence ID" value="BAO45564.1"/>
    <property type="molecule type" value="Genomic_DNA"/>
</dbReference>
<keyword evidence="6" id="KW-0804">Transcription</keyword>